<dbReference type="Proteomes" id="UP000237105">
    <property type="component" value="Unassembled WGS sequence"/>
</dbReference>
<evidence type="ECO:0000313" key="1">
    <source>
        <dbReference type="EMBL" id="PON52644.1"/>
    </source>
</evidence>
<comment type="caution">
    <text evidence="1">The sequence shown here is derived from an EMBL/GenBank/DDBJ whole genome shotgun (WGS) entry which is preliminary data.</text>
</comment>
<gene>
    <name evidence="1" type="ORF">PanWU01x14_207540</name>
</gene>
<proteinExistence type="predicted"/>
<dbReference type="AlphaFoldDB" id="A0A2P5BV30"/>
<name>A0A2P5BV30_PARAD</name>
<dbReference type="EMBL" id="JXTB01000216">
    <property type="protein sequence ID" value="PON52644.1"/>
    <property type="molecule type" value="Genomic_DNA"/>
</dbReference>
<organism evidence="1 2">
    <name type="scientific">Parasponia andersonii</name>
    <name type="common">Sponia andersonii</name>
    <dbReference type="NCBI Taxonomy" id="3476"/>
    <lineage>
        <taxon>Eukaryota</taxon>
        <taxon>Viridiplantae</taxon>
        <taxon>Streptophyta</taxon>
        <taxon>Embryophyta</taxon>
        <taxon>Tracheophyta</taxon>
        <taxon>Spermatophyta</taxon>
        <taxon>Magnoliopsida</taxon>
        <taxon>eudicotyledons</taxon>
        <taxon>Gunneridae</taxon>
        <taxon>Pentapetalae</taxon>
        <taxon>rosids</taxon>
        <taxon>fabids</taxon>
        <taxon>Rosales</taxon>
        <taxon>Cannabaceae</taxon>
        <taxon>Parasponia</taxon>
    </lineage>
</organism>
<accession>A0A2P5BV30</accession>
<evidence type="ECO:0000313" key="2">
    <source>
        <dbReference type="Proteomes" id="UP000237105"/>
    </source>
</evidence>
<reference evidence="2" key="1">
    <citation type="submission" date="2016-06" db="EMBL/GenBank/DDBJ databases">
        <title>Parallel loss of symbiosis genes in relatives of nitrogen-fixing non-legume Parasponia.</title>
        <authorList>
            <person name="Van Velzen R."/>
            <person name="Holmer R."/>
            <person name="Bu F."/>
            <person name="Rutten L."/>
            <person name="Van Zeijl A."/>
            <person name="Liu W."/>
            <person name="Santuari L."/>
            <person name="Cao Q."/>
            <person name="Sharma T."/>
            <person name="Shen D."/>
            <person name="Roswanjaya Y."/>
            <person name="Wardhani T."/>
            <person name="Kalhor M.S."/>
            <person name="Jansen J."/>
            <person name="Van den Hoogen J."/>
            <person name="Gungor B."/>
            <person name="Hartog M."/>
            <person name="Hontelez J."/>
            <person name="Verver J."/>
            <person name="Yang W.-C."/>
            <person name="Schijlen E."/>
            <person name="Repin R."/>
            <person name="Schilthuizen M."/>
            <person name="Schranz E."/>
            <person name="Heidstra R."/>
            <person name="Miyata K."/>
            <person name="Fedorova E."/>
            <person name="Kohlen W."/>
            <person name="Bisseling T."/>
            <person name="Smit S."/>
            <person name="Geurts R."/>
        </authorList>
    </citation>
    <scope>NUCLEOTIDE SEQUENCE [LARGE SCALE GENOMIC DNA]</scope>
    <source>
        <strain evidence="2">cv. WU1-14</strain>
    </source>
</reference>
<protein>
    <submittedName>
        <fullName evidence="1">Uncharacterized protein</fullName>
    </submittedName>
</protein>
<sequence length="75" mass="8707">MLDQCFQVHIHSFLSFPSLLDMIFPSLSSLHHCSSLFLNYDQYFYHRRHKLVSPTLPLSPNTQPIITSSPSFKDP</sequence>
<keyword evidence="2" id="KW-1185">Reference proteome</keyword>